<keyword evidence="5 8" id="KW-1133">Transmembrane helix</keyword>
<feature type="transmembrane region" description="Helical" evidence="8">
    <location>
        <begin position="380"/>
        <end position="405"/>
    </location>
</feature>
<feature type="transmembrane region" description="Helical" evidence="8">
    <location>
        <begin position="101"/>
        <end position="120"/>
    </location>
</feature>
<dbReference type="FunFam" id="1.20.1250.20:FF:000134">
    <property type="entry name" value="MFS sugar transporter protein"/>
    <property type="match status" value="1"/>
</dbReference>
<dbReference type="PROSITE" id="PS00216">
    <property type="entry name" value="SUGAR_TRANSPORT_1"/>
    <property type="match status" value="2"/>
</dbReference>
<dbReference type="Pfam" id="PF00083">
    <property type="entry name" value="Sugar_tr"/>
    <property type="match status" value="1"/>
</dbReference>
<sequence>MSSSHPDISAALPNNTHPQWWKDPALRRLNALMLAVITVQMTCGYDEAVVGSFQAMQPWVDAMGNPDASHIGLVTTVIFIGGFLGAMPASWCSDRYGRKMGITVGSLCTMIGSIIQSSAYGYSQFMVGRGLLGVGISFTCVAGPSLLAELAHPRQRGTVLGFFNTLWYVGSIVAAWSSFGSGHLLNSWSWRIPSIIQLFAPVLILLLMPWIPESPRFLLSRGRNEAALQLLAKHHANGATDDELVTWEMNEIRGALAAEAAHMELGWSILWKTRANIKRIGCVIGVNVLCLWCGQGVISYYFSPILTQVGITGTDRQTGINGGMQIWNFLVSIAGAILADRLGRRTLWMISMVAMILANIGTTVSSAVVDYDASNEVASAFVIVFLFLYNAGFNVACNPLAYAYPTELLPYAIRTKGLSVMIAIGQALLILSQYANPIAIENIGWYYWLFYLGMLLIFTVQVYWTFPETKGLTLEEIASIFETDGDMEMLEGVEVPEKLPTVASTAVTAVDAAKA</sequence>
<evidence type="ECO:0000256" key="3">
    <source>
        <dbReference type="ARBA" id="ARBA00022448"/>
    </source>
</evidence>
<dbReference type="GO" id="GO:0016020">
    <property type="term" value="C:membrane"/>
    <property type="evidence" value="ECO:0007669"/>
    <property type="project" value="UniProtKB-SubCell"/>
</dbReference>
<evidence type="ECO:0000256" key="5">
    <source>
        <dbReference type="ARBA" id="ARBA00022989"/>
    </source>
</evidence>
<evidence type="ECO:0000256" key="1">
    <source>
        <dbReference type="ARBA" id="ARBA00004141"/>
    </source>
</evidence>
<dbReference type="InterPro" id="IPR005829">
    <property type="entry name" value="Sugar_transporter_CS"/>
</dbReference>
<keyword evidence="3 7" id="KW-0813">Transport</keyword>
<dbReference type="Gene3D" id="1.20.1250.20">
    <property type="entry name" value="MFS general substrate transporter like domains"/>
    <property type="match status" value="1"/>
</dbReference>
<dbReference type="NCBIfam" id="TIGR00879">
    <property type="entry name" value="SP"/>
    <property type="match status" value="1"/>
</dbReference>
<protein>
    <recommendedName>
        <fullName evidence="9">Major facilitator superfamily (MFS) profile domain-containing protein</fullName>
    </recommendedName>
</protein>
<dbReference type="Proteomes" id="UP000308549">
    <property type="component" value="Unassembled WGS sequence"/>
</dbReference>
<feature type="transmembrane region" description="Helical" evidence="8">
    <location>
        <begin position="447"/>
        <end position="466"/>
    </location>
</feature>
<reference evidence="10 11" key="1">
    <citation type="submission" date="2017-03" db="EMBL/GenBank/DDBJ databases">
        <title>Genomes of endolithic fungi from Antarctica.</title>
        <authorList>
            <person name="Coleine C."/>
            <person name="Masonjones S."/>
            <person name="Stajich J.E."/>
        </authorList>
    </citation>
    <scope>NUCLEOTIDE SEQUENCE [LARGE SCALE GENOMIC DNA]</scope>
    <source>
        <strain evidence="10 11">CCFEE 6315</strain>
    </source>
</reference>
<keyword evidence="11" id="KW-1185">Reference proteome</keyword>
<feature type="transmembrane region" description="Helical" evidence="8">
    <location>
        <begin position="126"/>
        <end position="147"/>
    </location>
</feature>
<proteinExistence type="inferred from homology"/>
<feature type="transmembrane region" description="Helical" evidence="8">
    <location>
        <begin position="417"/>
        <end position="435"/>
    </location>
</feature>
<comment type="subcellular location">
    <subcellularLocation>
        <location evidence="1">Membrane</location>
        <topology evidence="1">Multi-pass membrane protein</topology>
    </subcellularLocation>
</comment>
<organism evidence="10 11">
    <name type="scientific">Salinomyces thailandicus</name>
    <dbReference type="NCBI Taxonomy" id="706561"/>
    <lineage>
        <taxon>Eukaryota</taxon>
        <taxon>Fungi</taxon>
        <taxon>Dikarya</taxon>
        <taxon>Ascomycota</taxon>
        <taxon>Pezizomycotina</taxon>
        <taxon>Dothideomycetes</taxon>
        <taxon>Dothideomycetidae</taxon>
        <taxon>Mycosphaerellales</taxon>
        <taxon>Teratosphaeriaceae</taxon>
        <taxon>Salinomyces</taxon>
    </lineage>
</organism>
<feature type="transmembrane region" description="Helical" evidence="8">
    <location>
        <begin position="191"/>
        <end position="211"/>
    </location>
</feature>
<dbReference type="SUPFAM" id="SSF103473">
    <property type="entry name" value="MFS general substrate transporter"/>
    <property type="match status" value="1"/>
</dbReference>
<dbReference type="InterPro" id="IPR005828">
    <property type="entry name" value="MFS_sugar_transport-like"/>
</dbReference>
<dbReference type="OrthoDB" id="6133115at2759"/>
<keyword evidence="6 8" id="KW-0472">Membrane</keyword>
<feature type="transmembrane region" description="Helical" evidence="8">
    <location>
        <begin position="159"/>
        <end position="179"/>
    </location>
</feature>
<feature type="transmembrane region" description="Helical" evidence="8">
    <location>
        <begin position="322"/>
        <end position="339"/>
    </location>
</feature>
<evidence type="ECO:0000313" key="11">
    <source>
        <dbReference type="Proteomes" id="UP000308549"/>
    </source>
</evidence>
<dbReference type="InterPro" id="IPR050360">
    <property type="entry name" value="MFS_Sugar_Transporters"/>
</dbReference>
<dbReference type="PANTHER" id="PTHR48022:SF64">
    <property type="entry name" value="MAJOR FACILITATOR SUPERFAMILY (MFS) PROFILE DOMAIN-CONTAINING PROTEIN"/>
    <property type="match status" value="1"/>
</dbReference>
<evidence type="ECO:0000256" key="7">
    <source>
        <dbReference type="RuleBase" id="RU003346"/>
    </source>
</evidence>
<evidence type="ECO:0000256" key="2">
    <source>
        <dbReference type="ARBA" id="ARBA00010992"/>
    </source>
</evidence>
<feature type="transmembrane region" description="Helical" evidence="8">
    <location>
        <begin position="280"/>
        <end position="302"/>
    </location>
</feature>
<dbReference type="PANTHER" id="PTHR48022">
    <property type="entry name" value="PLASTIDIC GLUCOSE TRANSPORTER 4"/>
    <property type="match status" value="1"/>
</dbReference>
<accession>A0A4V5N616</accession>
<feature type="transmembrane region" description="Helical" evidence="8">
    <location>
        <begin position="68"/>
        <end position="89"/>
    </location>
</feature>
<feature type="domain" description="Major facilitator superfamily (MFS) profile" evidence="9">
    <location>
        <begin position="32"/>
        <end position="470"/>
    </location>
</feature>
<dbReference type="InterPro" id="IPR036259">
    <property type="entry name" value="MFS_trans_sf"/>
</dbReference>
<evidence type="ECO:0000259" key="9">
    <source>
        <dbReference type="PROSITE" id="PS50850"/>
    </source>
</evidence>
<dbReference type="GO" id="GO:0005351">
    <property type="term" value="F:carbohydrate:proton symporter activity"/>
    <property type="evidence" value="ECO:0007669"/>
    <property type="project" value="TreeGrafter"/>
</dbReference>
<name>A0A4V5N616_9PEZI</name>
<dbReference type="PRINTS" id="PR00171">
    <property type="entry name" value="SUGRTRNSPORT"/>
</dbReference>
<evidence type="ECO:0000313" key="10">
    <source>
        <dbReference type="EMBL" id="TKA34099.1"/>
    </source>
</evidence>
<feature type="transmembrane region" description="Helical" evidence="8">
    <location>
        <begin position="346"/>
        <end position="368"/>
    </location>
</feature>
<dbReference type="AlphaFoldDB" id="A0A4V5N616"/>
<evidence type="ECO:0000256" key="6">
    <source>
        <dbReference type="ARBA" id="ARBA00023136"/>
    </source>
</evidence>
<comment type="similarity">
    <text evidence="2 7">Belongs to the major facilitator superfamily. Sugar transporter (TC 2.A.1.1) family.</text>
</comment>
<dbReference type="EMBL" id="NAJL01000001">
    <property type="protein sequence ID" value="TKA34099.1"/>
    <property type="molecule type" value="Genomic_DNA"/>
</dbReference>
<comment type="caution">
    <text evidence="10">The sequence shown here is derived from an EMBL/GenBank/DDBJ whole genome shotgun (WGS) entry which is preliminary data.</text>
</comment>
<dbReference type="InterPro" id="IPR020846">
    <property type="entry name" value="MFS_dom"/>
</dbReference>
<evidence type="ECO:0000256" key="4">
    <source>
        <dbReference type="ARBA" id="ARBA00022692"/>
    </source>
</evidence>
<dbReference type="InterPro" id="IPR003663">
    <property type="entry name" value="Sugar/inositol_transpt"/>
</dbReference>
<keyword evidence="4 8" id="KW-0812">Transmembrane</keyword>
<gene>
    <name evidence="10" type="ORF">B0A50_00079</name>
</gene>
<dbReference type="PROSITE" id="PS50850">
    <property type="entry name" value="MFS"/>
    <property type="match status" value="1"/>
</dbReference>
<evidence type="ECO:0000256" key="8">
    <source>
        <dbReference type="SAM" id="Phobius"/>
    </source>
</evidence>